<dbReference type="eggNOG" id="ENOG5030VBH">
    <property type="taxonomic scope" value="Bacteria"/>
</dbReference>
<protein>
    <submittedName>
        <fullName evidence="1">Uncharacterized protein</fullName>
    </submittedName>
</protein>
<dbReference type="KEGG" id="pme:NATL1_13861"/>
<accession>A2C384</accession>
<gene>
    <name evidence="1" type="ordered locus">NATL1_13861</name>
</gene>
<evidence type="ECO:0000313" key="2">
    <source>
        <dbReference type="Proteomes" id="UP000002592"/>
    </source>
</evidence>
<organism evidence="1 2">
    <name type="scientific">Prochlorococcus marinus (strain NATL1A)</name>
    <dbReference type="NCBI Taxonomy" id="167555"/>
    <lineage>
        <taxon>Bacteria</taxon>
        <taxon>Bacillati</taxon>
        <taxon>Cyanobacteriota</taxon>
        <taxon>Cyanophyceae</taxon>
        <taxon>Synechococcales</taxon>
        <taxon>Prochlorococcaceae</taxon>
        <taxon>Prochlorococcus</taxon>
    </lineage>
</organism>
<dbReference type="AlphaFoldDB" id="A2C384"/>
<proteinExistence type="predicted"/>
<sequence>MVKEITIYESFDGTRFDSLKEAENYEECLKNQAIRSLCNHDYEAWEDYMFTRSRETD</sequence>
<reference evidence="2" key="1">
    <citation type="journal article" date="2007" name="PLoS Genet.">
        <title>Patterns and implications of gene gain and loss in the evolution of Prochlorococcus.</title>
        <authorList>
            <person name="Kettler G.C."/>
            <person name="Martiny A.C."/>
            <person name="Huang K."/>
            <person name="Zucker J."/>
            <person name="Coleman M.L."/>
            <person name="Rodrigue S."/>
            <person name="Chen F."/>
            <person name="Lapidus A."/>
            <person name="Ferriera S."/>
            <person name="Johnson J."/>
            <person name="Steglich C."/>
            <person name="Church G.M."/>
            <person name="Richardson P."/>
            <person name="Chisholm S.W."/>
        </authorList>
    </citation>
    <scope>NUCLEOTIDE SEQUENCE [LARGE SCALE GENOMIC DNA]</scope>
    <source>
        <strain evidence="2">NATL1A</strain>
    </source>
</reference>
<dbReference type="EMBL" id="CP000553">
    <property type="protein sequence ID" value="ABM75944.1"/>
    <property type="molecule type" value="Genomic_DNA"/>
</dbReference>
<name>A2C384_PROM1</name>
<dbReference type="Proteomes" id="UP000002592">
    <property type="component" value="Chromosome"/>
</dbReference>
<dbReference type="RefSeq" id="WP_011823983.1">
    <property type="nucleotide sequence ID" value="NC_008819.1"/>
</dbReference>
<evidence type="ECO:0000313" key="1">
    <source>
        <dbReference type="EMBL" id="ABM75944.1"/>
    </source>
</evidence>
<dbReference type="HOGENOM" id="CLU_2993078_0_0_3"/>